<sequence length="128" mass="15047">MAAANSESGCSEKCNSEYSFQRQRKRSDHHHHQRRRRRRRRRKTFTTRPKGGATKPFDDIEKRVAAAKFPLVHQPQTRNNQETTRNHETRRSKSDSSATEKSERMKTYQCSFYIQISKSCHTNIGLHG</sequence>
<evidence type="ECO:0000313" key="1">
    <source>
        <dbReference type="EMBL" id="KAI5672962.1"/>
    </source>
</evidence>
<dbReference type="Proteomes" id="UP001060085">
    <property type="component" value="Linkage Group LG03"/>
</dbReference>
<accession>A0ACC0BK33</accession>
<reference evidence="2" key="1">
    <citation type="journal article" date="2023" name="Nat. Plants">
        <title>Single-cell RNA sequencing provides a high-resolution roadmap for understanding the multicellular compartmentation of specialized metabolism.</title>
        <authorList>
            <person name="Sun S."/>
            <person name="Shen X."/>
            <person name="Li Y."/>
            <person name="Li Y."/>
            <person name="Wang S."/>
            <person name="Li R."/>
            <person name="Zhang H."/>
            <person name="Shen G."/>
            <person name="Guo B."/>
            <person name="Wei J."/>
            <person name="Xu J."/>
            <person name="St-Pierre B."/>
            <person name="Chen S."/>
            <person name="Sun C."/>
        </authorList>
    </citation>
    <scope>NUCLEOTIDE SEQUENCE [LARGE SCALE GENOMIC DNA]</scope>
</reference>
<gene>
    <name evidence="1" type="ORF">M9H77_13326</name>
</gene>
<organism evidence="1 2">
    <name type="scientific">Catharanthus roseus</name>
    <name type="common">Madagascar periwinkle</name>
    <name type="synonym">Vinca rosea</name>
    <dbReference type="NCBI Taxonomy" id="4058"/>
    <lineage>
        <taxon>Eukaryota</taxon>
        <taxon>Viridiplantae</taxon>
        <taxon>Streptophyta</taxon>
        <taxon>Embryophyta</taxon>
        <taxon>Tracheophyta</taxon>
        <taxon>Spermatophyta</taxon>
        <taxon>Magnoliopsida</taxon>
        <taxon>eudicotyledons</taxon>
        <taxon>Gunneridae</taxon>
        <taxon>Pentapetalae</taxon>
        <taxon>asterids</taxon>
        <taxon>lamiids</taxon>
        <taxon>Gentianales</taxon>
        <taxon>Apocynaceae</taxon>
        <taxon>Rauvolfioideae</taxon>
        <taxon>Vinceae</taxon>
        <taxon>Catharanthinae</taxon>
        <taxon>Catharanthus</taxon>
    </lineage>
</organism>
<comment type="caution">
    <text evidence="1">The sequence shown here is derived from an EMBL/GenBank/DDBJ whole genome shotgun (WGS) entry which is preliminary data.</text>
</comment>
<name>A0ACC0BK33_CATRO</name>
<dbReference type="EMBL" id="CM044703">
    <property type="protein sequence ID" value="KAI5672962.1"/>
    <property type="molecule type" value="Genomic_DNA"/>
</dbReference>
<keyword evidence="2" id="KW-1185">Reference proteome</keyword>
<evidence type="ECO:0000313" key="2">
    <source>
        <dbReference type="Proteomes" id="UP001060085"/>
    </source>
</evidence>
<proteinExistence type="predicted"/>
<protein>
    <submittedName>
        <fullName evidence="1">Uncharacterized protein</fullName>
    </submittedName>
</protein>